<organism evidence="1 2">
    <name type="scientific">Racocetra fulgida</name>
    <dbReference type="NCBI Taxonomy" id="60492"/>
    <lineage>
        <taxon>Eukaryota</taxon>
        <taxon>Fungi</taxon>
        <taxon>Fungi incertae sedis</taxon>
        <taxon>Mucoromycota</taxon>
        <taxon>Glomeromycotina</taxon>
        <taxon>Glomeromycetes</taxon>
        <taxon>Diversisporales</taxon>
        <taxon>Gigasporaceae</taxon>
        <taxon>Racocetra</taxon>
    </lineage>
</organism>
<gene>
    <name evidence="1" type="ORF">RFULGI_LOCUS17976</name>
</gene>
<sequence length="96" mass="11005">FITENIIEQIEYFGLSTKLLSLIADNTTNMDAYGHHLASLLQSHYNNTNFCKIRYTSYILNAVKAGISVLDKSVKKAHEFTSHIRHSQPCFEELKK</sequence>
<accession>A0A9N9JYF9</accession>
<feature type="non-terminal residue" evidence="1">
    <location>
        <position position="1"/>
    </location>
</feature>
<protein>
    <submittedName>
        <fullName evidence="1">16805_t:CDS:1</fullName>
    </submittedName>
</protein>
<name>A0A9N9JYF9_9GLOM</name>
<dbReference type="EMBL" id="CAJVPZ010074908">
    <property type="protein sequence ID" value="CAG8803472.1"/>
    <property type="molecule type" value="Genomic_DNA"/>
</dbReference>
<evidence type="ECO:0000313" key="2">
    <source>
        <dbReference type="Proteomes" id="UP000789396"/>
    </source>
</evidence>
<evidence type="ECO:0000313" key="1">
    <source>
        <dbReference type="EMBL" id="CAG8803472.1"/>
    </source>
</evidence>
<proteinExistence type="predicted"/>
<dbReference type="OrthoDB" id="2428700at2759"/>
<comment type="caution">
    <text evidence="1">The sequence shown here is derived from an EMBL/GenBank/DDBJ whole genome shotgun (WGS) entry which is preliminary data.</text>
</comment>
<reference evidence="1" key="1">
    <citation type="submission" date="2021-06" db="EMBL/GenBank/DDBJ databases">
        <authorList>
            <person name="Kallberg Y."/>
            <person name="Tangrot J."/>
            <person name="Rosling A."/>
        </authorList>
    </citation>
    <scope>NUCLEOTIDE SEQUENCE</scope>
    <source>
        <strain evidence="1">IN212</strain>
    </source>
</reference>
<feature type="non-terminal residue" evidence="1">
    <location>
        <position position="96"/>
    </location>
</feature>
<keyword evidence="2" id="KW-1185">Reference proteome</keyword>
<dbReference type="Proteomes" id="UP000789396">
    <property type="component" value="Unassembled WGS sequence"/>
</dbReference>
<dbReference type="AlphaFoldDB" id="A0A9N9JYF9"/>